<dbReference type="GeneID" id="25474882"/>
<proteinExistence type="predicted"/>
<protein>
    <submittedName>
        <fullName evidence="1">Uncharacterized protein</fullName>
    </submittedName>
</protein>
<dbReference type="RefSeq" id="XP_013436531.1">
    <property type="nucleotide sequence ID" value="XM_013581077.1"/>
</dbReference>
<name>U6N000_9EIME</name>
<gene>
    <name evidence="1" type="ORF">ENH_00047280</name>
</gene>
<keyword evidence="2" id="KW-1185">Reference proteome</keyword>
<dbReference type="VEuPathDB" id="ToxoDB:ENH_00047280"/>
<dbReference type="AlphaFoldDB" id="U6N000"/>
<reference evidence="1" key="1">
    <citation type="submission" date="2013-10" db="EMBL/GenBank/DDBJ databases">
        <title>Genomic analysis of the causative agents of coccidiosis in chickens.</title>
        <authorList>
            <person name="Reid A.J."/>
            <person name="Blake D."/>
            <person name="Billington K."/>
            <person name="Browne H."/>
            <person name="Dunn M."/>
            <person name="Hung S."/>
            <person name="Kawahara F."/>
            <person name="Miranda-Saavedra D."/>
            <person name="Mourier T."/>
            <person name="Nagra H."/>
            <person name="Otto T.D."/>
            <person name="Rawlings N."/>
            <person name="Sanchez A."/>
            <person name="Sanders M."/>
            <person name="Subramaniam C."/>
            <person name="Tay Y."/>
            <person name="Dear P."/>
            <person name="Doerig C."/>
            <person name="Gruber A."/>
            <person name="Parkinson J."/>
            <person name="Shirley M."/>
            <person name="Wan K.L."/>
            <person name="Berriman M."/>
            <person name="Tomley F."/>
            <person name="Pain A."/>
        </authorList>
    </citation>
    <scope>NUCLEOTIDE SEQUENCE [LARGE SCALE GENOMIC DNA]</scope>
    <source>
        <strain evidence="1">Houghton</strain>
    </source>
</reference>
<organism evidence="1 2">
    <name type="scientific">Eimeria necatrix</name>
    <dbReference type="NCBI Taxonomy" id="51315"/>
    <lineage>
        <taxon>Eukaryota</taxon>
        <taxon>Sar</taxon>
        <taxon>Alveolata</taxon>
        <taxon>Apicomplexa</taxon>
        <taxon>Conoidasida</taxon>
        <taxon>Coccidia</taxon>
        <taxon>Eucoccidiorida</taxon>
        <taxon>Eimeriorina</taxon>
        <taxon>Eimeriidae</taxon>
        <taxon>Eimeria</taxon>
    </lineage>
</organism>
<dbReference type="EMBL" id="HG725351">
    <property type="protein sequence ID" value="CDJ68064.1"/>
    <property type="molecule type" value="Genomic_DNA"/>
</dbReference>
<dbReference type="Proteomes" id="UP000030754">
    <property type="component" value="Unassembled WGS sequence"/>
</dbReference>
<reference evidence="1" key="2">
    <citation type="submission" date="2013-10" db="EMBL/GenBank/DDBJ databases">
        <authorList>
            <person name="Aslett M."/>
        </authorList>
    </citation>
    <scope>NUCLEOTIDE SEQUENCE [LARGE SCALE GENOMIC DNA]</scope>
    <source>
        <strain evidence="1">Houghton</strain>
    </source>
</reference>
<sequence>MLLFWTASPALIYYSVVNQKKEDYARRYSGVIRDLERRVQQQQQQQQQQPQLATQQQQQLTQQQQQQPQQL</sequence>
<evidence type="ECO:0000313" key="1">
    <source>
        <dbReference type="EMBL" id="CDJ68064.1"/>
    </source>
</evidence>
<accession>U6N000</accession>
<evidence type="ECO:0000313" key="2">
    <source>
        <dbReference type="Proteomes" id="UP000030754"/>
    </source>
</evidence>
<dbReference type="OrthoDB" id="10394944at2759"/>